<name>A0A2P2PWS1_RHIMU</name>
<sequence>MQNDVRYGLTKIGD</sequence>
<organism evidence="1">
    <name type="scientific">Rhizophora mucronata</name>
    <name type="common">Asiatic mangrove</name>
    <dbReference type="NCBI Taxonomy" id="61149"/>
    <lineage>
        <taxon>Eukaryota</taxon>
        <taxon>Viridiplantae</taxon>
        <taxon>Streptophyta</taxon>
        <taxon>Embryophyta</taxon>
        <taxon>Tracheophyta</taxon>
        <taxon>Spermatophyta</taxon>
        <taxon>Magnoliopsida</taxon>
        <taxon>eudicotyledons</taxon>
        <taxon>Gunneridae</taxon>
        <taxon>Pentapetalae</taxon>
        <taxon>rosids</taxon>
        <taxon>fabids</taxon>
        <taxon>Malpighiales</taxon>
        <taxon>Rhizophoraceae</taxon>
        <taxon>Rhizophora</taxon>
    </lineage>
</organism>
<dbReference type="EMBL" id="GGEC01078661">
    <property type="protein sequence ID" value="MBX59145.1"/>
    <property type="molecule type" value="Transcribed_RNA"/>
</dbReference>
<proteinExistence type="predicted"/>
<accession>A0A2P2PWS1</accession>
<reference evidence="1" key="1">
    <citation type="submission" date="2018-02" db="EMBL/GenBank/DDBJ databases">
        <title>Rhizophora mucronata_Transcriptome.</title>
        <authorList>
            <person name="Meera S.P."/>
            <person name="Sreeshan A."/>
            <person name="Augustine A."/>
        </authorList>
    </citation>
    <scope>NUCLEOTIDE SEQUENCE</scope>
    <source>
        <tissue evidence="1">Leaf</tissue>
    </source>
</reference>
<protein>
    <submittedName>
        <fullName evidence="1">Uncharacterized protein</fullName>
    </submittedName>
</protein>
<evidence type="ECO:0000313" key="1">
    <source>
        <dbReference type="EMBL" id="MBX59145.1"/>
    </source>
</evidence>